<accession>A0A1W2CT12</accession>
<gene>
    <name evidence="1" type="ORF">SAMN06295998_10914</name>
</gene>
<protein>
    <recommendedName>
        <fullName evidence="3">DUF1127 domain-containing protein</fullName>
    </recommendedName>
</protein>
<organism evidence="1 2">
    <name type="scientific">Primorskyibacter flagellatus</name>
    <dbReference type="NCBI Taxonomy" id="1387277"/>
    <lineage>
        <taxon>Bacteria</taxon>
        <taxon>Pseudomonadati</taxon>
        <taxon>Pseudomonadota</taxon>
        <taxon>Alphaproteobacteria</taxon>
        <taxon>Rhodobacterales</taxon>
        <taxon>Roseobacteraceae</taxon>
        <taxon>Primorskyibacter</taxon>
    </lineage>
</organism>
<keyword evidence="2" id="KW-1185">Reference proteome</keyword>
<evidence type="ECO:0008006" key="3">
    <source>
        <dbReference type="Google" id="ProtNLM"/>
    </source>
</evidence>
<dbReference type="AlphaFoldDB" id="A0A1W2CT12"/>
<dbReference type="OrthoDB" id="7867799at2"/>
<evidence type="ECO:0000313" key="1">
    <source>
        <dbReference type="EMBL" id="SMC88351.1"/>
    </source>
</evidence>
<sequence length="76" mass="8673">MPTPQTLSIKFMSPQLRNALDLFLAAAGQGFNGYIERRARMTELARLDAKSDEELSRMGLRRDDIPRYVFRDLIGA</sequence>
<name>A0A1W2CT12_9RHOB</name>
<evidence type="ECO:0000313" key="2">
    <source>
        <dbReference type="Proteomes" id="UP000192330"/>
    </source>
</evidence>
<reference evidence="1 2" key="1">
    <citation type="submission" date="2017-04" db="EMBL/GenBank/DDBJ databases">
        <authorList>
            <person name="Afonso C.L."/>
            <person name="Miller P.J."/>
            <person name="Scott M.A."/>
            <person name="Spackman E."/>
            <person name="Goraichik I."/>
            <person name="Dimitrov K.M."/>
            <person name="Suarez D.L."/>
            <person name="Swayne D.E."/>
        </authorList>
    </citation>
    <scope>NUCLEOTIDE SEQUENCE [LARGE SCALE GENOMIC DNA]</scope>
    <source>
        <strain evidence="1 2">CGMCC 1.12644</strain>
    </source>
</reference>
<proteinExistence type="predicted"/>
<dbReference type="STRING" id="1387277.SAMN06295998_10914"/>
<dbReference type="Proteomes" id="UP000192330">
    <property type="component" value="Unassembled WGS sequence"/>
</dbReference>
<dbReference type="EMBL" id="FWYD01000009">
    <property type="protein sequence ID" value="SMC88351.1"/>
    <property type="molecule type" value="Genomic_DNA"/>
</dbReference>